<dbReference type="GO" id="GO:0008270">
    <property type="term" value="F:zinc ion binding"/>
    <property type="evidence" value="ECO:0007669"/>
    <property type="project" value="UniProtKB-KW"/>
</dbReference>
<evidence type="ECO:0000256" key="2">
    <source>
        <dbReference type="ARBA" id="ARBA00011975"/>
    </source>
</evidence>
<keyword evidence="4 12" id="KW-0489">Methyltransferase</keyword>
<dbReference type="Pfam" id="PF22855">
    <property type="entry name" value="DNM3A_N"/>
    <property type="match status" value="1"/>
</dbReference>
<protein>
    <recommendedName>
        <fullName evidence="2">DNA (cytosine-5-)-methyltransferase</fullName>
        <ecNumber evidence="2">2.1.1.37</ecNumber>
    </recommendedName>
</protein>
<evidence type="ECO:0000256" key="3">
    <source>
        <dbReference type="ARBA" id="ARBA00022491"/>
    </source>
</evidence>
<keyword evidence="3" id="KW-0678">Repressor</keyword>
<dbReference type="InterPro" id="IPR025766">
    <property type="entry name" value="ADD"/>
</dbReference>
<feature type="active site" evidence="12">
    <location>
        <position position="429"/>
    </location>
</feature>
<feature type="domain" description="PWWP" evidence="14">
    <location>
        <begin position="77"/>
        <end position="124"/>
    </location>
</feature>
<keyword evidence="17" id="KW-1185">Reference proteome</keyword>
<dbReference type="Pfam" id="PF21255">
    <property type="entry name" value="DNMT3_ADD_GATA1-like"/>
    <property type="match status" value="1"/>
</dbReference>
<dbReference type="InterPro" id="IPR050390">
    <property type="entry name" value="C5-Methyltransferase"/>
</dbReference>
<dbReference type="Proteomes" id="UP000694389">
    <property type="component" value="Unassembled WGS sequence"/>
</dbReference>
<keyword evidence="11" id="KW-0539">Nucleus</keyword>
<evidence type="ECO:0000256" key="1">
    <source>
        <dbReference type="ARBA" id="ARBA00004123"/>
    </source>
</evidence>
<dbReference type="PANTHER" id="PTHR23068">
    <property type="entry name" value="DNA CYTOSINE-5- -METHYLTRANSFERASE 3-RELATED"/>
    <property type="match status" value="1"/>
</dbReference>
<dbReference type="InterPro" id="IPR001525">
    <property type="entry name" value="C5_MeTfrase"/>
</dbReference>
<dbReference type="InterPro" id="IPR029063">
    <property type="entry name" value="SAM-dependent_MTases_sf"/>
</dbReference>
<dbReference type="GO" id="GO:0003677">
    <property type="term" value="F:DNA binding"/>
    <property type="evidence" value="ECO:0007669"/>
    <property type="project" value="UniProtKB-KW"/>
</dbReference>
<reference evidence="16" key="2">
    <citation type="submission" date="2025-09" db="UniProtKB">
        <authorList>
            <consortium name="Ensembl"/>
        </authorList>
    </citation>
    <scope>IDENTIFICATION</scope>
</reference>
<dbReference type="PROSITE" id="PS50812">
    <property type="entry name" value="PWWP"/>
    <property type="match status" value="1"/>
</dbReference>
<dbReference type="GO" id="GO:0003886">
    <property type="term" value="F:DNA (cytosine-5-)-methyltransferase activity"/>
    <property type="evidence" value="ECO:0007669"/>
    <property type="project" value="UniProtKB-EC"/>
</dbReference>
<sequence length="607" mass="68344">MEAERRAYREAEMNMMDDLSEGDFHKEEEPASPAPPPSQQHTDPASPTVAVTPEPVARGEQATPSEVEYQDGRGFGIGTLVFGKLRGFSWWPGRIVSWWMSGRSRAADGTRWVMWFGDGKFSVVASVRAGRPVPSCDASDDADGVEIQTRQMIEWAMTGFLPNGPQSLDPPEGEQNQYKEVYPEMWAEPEAAYTPPPAKKPRKNAAEKAKIREVIDEGTRGKHTISAEAAYFQTSLCNSFLECAYQYDDDGYQSYCTICCGGREVLMCGNNNCCRCFCVECVDLLVGAGSAVAAIKEDPWNCYMCGPRSTYGLLRRRDDWPCRLQHFFANNHEQEFEPAKLYPPVAAEKRKPIRVLSLFDGIATGLLVLKDLGIQVDKYVASEVCEDSITVGMVRHQGRIMYVGDVRNVTHKHIEEWGPFDLVIGGSPCNDLSIVNPARKGLYEGTGRLFFEFYRLLHEARPKPGDERPFFWLFENVVAMGVSDKRDISRFLECNPVMIDAKEVSAAHRARYFWGNLPGMSRPLTPMTNDKLDLQECLEHGRTAKFEKLRTITTRSNSVKQGKDEHFPVFMDNKEDILWCTEMERYSGVCLCLCLCLCLCSVCVMSL</sequence>
<name>A0A8C4DBJ9_DICLA</name>
<dbReference type="EC" id="2.1.1.37" evidence="2"/>
<evidence type="ECO:0000256" key="7">
    <source>
        <dbReference type="ARBA" id="ARBA00022723"/>
    </source>
</evidence>
<reference evidence="16" key="1">
    <citation type="submission" date="2025-08" db="UniProtKB">
        <authorList>
            <consortium name="Ensembl"/>
        </authorList>
    </citation>
    <scope>IDENTIFICATION</scope>
</reference>
<dbReference type="Ensembl" id="ENSDLAT00005001510.2">
    <property type="protein sequence ID" value="ENSDLAP00005001439.2"/>
    <property type="gene ID" value="ENSDLAG00005000339.2"/>
</dbReference>
<dbReference type="GO" id="GO:0045892">
    <property type="term" value="P:negative regulation of DNA-templated transcription"/>
    <property type="evidence" value="ECO:0007669"/>
    <property type="project" value="TreeGrafter"/>
</dbReference>
<proteinExistence type="inferred from homology"/>
<keyword evidence="5 12" id="KW-0808">Transferase</keyword>
<keyword evidence="7" id="KW-0479">Metal-binding</keyword>
<evidence type="ECO:0000256" key="11">
    <source>
        <dbReference type="ARBA" id="ARBA00023242"/>
    </source>
</evidence>
<organism evidence="16 17">
    <name type="scientific">Dicentrarchus labrax</name>
    <name type="common">European seabass</name>
    <name type="synonym">Morone labrax</name>
    <dbReference type="NCBI Taxonomy" id="13489"/>
    <lineage>
        <taxon>Eukaryota</taxon>
        <taxon>Metazoa</taxon>
        <taxon>Chordata</taxon>
        <taxon>Craniata</taxon>
        <taxon>Vertebrata</taxon>
        <taxon>Euteleostomi</taxon>
        <taxon>Actinopterygii</taxon>
        <taxon>Neopterygii</taxon>
        <taxon>Teleostei</taxon>
        <taxon>Neoteleostei</taxon>
        <taxon>Acanthomorphata</taxon>
        <taxon>Eupercaria</taxon>
        <taxon>Moronidae</taxon>
        <taxon>Dicentrarchus</taxon>
    </lineage>
</organism>
<gene>
    <name evidence="16" type="primary">dnmt3aa</name>
</gene>
<dbReference type="SUPFAM" id="SSF53335">
    <property type="entry name" value="S-adenosyl-L-methionine-dependent methyltransferases"/>
    <property type="match status" value="1"/>
</dbReference>
<keyword evidence="10" id="KW-0238">DNA-binding</keyword>
<evidence type="ECO:0000256" key="9">
    <source>
        <dbReference type="ARBA" id="ARBA00022833"/>
    </source>
</evidence>
<evidence type="ECO:0000256" key="12">
    <source>
        <dbReference type="PROSITE-ProRule" id="PRU01016"/>
    </source>
</evidence>
<dbReference type="Gene3D" id="3.40.50.150">
    <property type="entry name" value="Vaccinia Virus protein VP39"/>
    <property type="match status" value="1"/>
</dbReference>
<dbReference type="GeneTree" id="ENSGT00940000155459"/>
<dbReference type="FunFam" id="3.40.50.150:FF:000008">
    <property type="entry name" value="DNA (Cytosine-5)-methyltransferase 3A isoform X1"/>
    <property type="match status" value="1"/>
</dbReference>
<evidence type="ECO:0000256" key="10">
    <source>
        <dbReference type="ARBA" id="ARBA00023125"/>
    </source>
</evidence>
<evidence type="ECO:0000256" key="8">
    <source>
        <dbReference type="ARBA" id="ARBA00022771"/>
    </source>
</evidence>
<dbReference type="PROSITE" id="PS00094">
    <property type="entry name" value="C5_MTASE_1"/>
    <property type="match status" value="1"/>
</dbReference>
<dbReference type="GO" id="GO:0032259">
    <property type="term" value="P:methylation"/>
    <property type="evidence" value="ECO:0007669"/>
    <property type="project" value="UniProtKB-KW"/>
</dbReference>
<keyword evidence="9" id="KW-0862">Zinc</keyword>
<evidence type="ECO:0000259" key="15">
    <source>
        <dbReference type="PROSITE" id="PS51533"/>
    </source>
</evidence>
<dbReference type="InterPro" id="IPR054724">
    <property type="entry name" value="DNM3A_N"/>
</dbReference>
<dbReference type="AlphaFoldDB" id="A0A8C4DBJ9"/>
<keyword evidence="8" id="KW-0863">Zinc-finger</keyword>
<dbReference type="InterPro" id="IPR018117">
    <property type="entry name" value="C5_DNA_meth_AS"/>
</dbReference>
<dbReference type="SMART" id="SM00293">
    <property type="entry name" value="PWWP"/>
    <property type="match status" value="1"/>
</dbReference>
<evidence type="ECO:0000256" key="13">
    <source>
        <dbReference type="SAM" id="MobiDB-lite"/>
    </source>
</evidence>
<evidence type="ECO:0000313" key="17">
    <source>
        <dbReference type="Proteomes" id="UP000694389"/>
    </source>
</evidence>
<dbReference type="Pfam" id="PF00855">
    <property type="entry name" value="PWWP"/>
    <property type="match status" value="1"/>
</dbReference>
<feature type="compositionally biased region" description="Basic and acidic residues" evidence="13">
    <location>
        <begin position="1"/>
        <end position="12"/>
    </location>
</feature>
<dbReference type="GO" id="GO:0005634">
    <property type="term" value="C:nucleus"/>
    <property type="evidence" value="ECO:0007669"/>
    <property type="project" value="UniProtKB-SubCell"/>
</dbReference>
<dbReference type="PROSITE" id="PS51533">
    <property type="entry name" value="ADD"/>
    <property type="match status" value="1"/>
</dbReference>
<dbReference type="InterPro" id="IPR049554">
    <property type="entry name" value="DNMT3_ADD_PHD"/>
</dbReference>
<evidence type="ECO:0000313" key="16">
    <source>
        <dbReference type="Ensembl" id="ENSDLAP00005001439.2"/>
    </source>
</evidence>
<dbReference type="PANTHER" id="PTHR23068:SF10">
    <property type="entry name" value="DNA (CYTOSINE-5)-METHYLTRANSFERASE 3A"/>
    <property type="match status" value="1"/>
</dbReference>
<dbReference type="GO" id="GO:0005737">
    <property type="term" value="C:cytoplasm"/>
    <property type="evidence" value="ECO:0007669"/>
    <property type="project" value="TreeGrafter"/>
</dbReference>
<evidence type="ECO:0000259" key="14">
    <source>
        <dbReference type="PROSITE" id="PS50812"/>
    </source>
</evidence>
<feature type="region of interest" description="Disordered" evidence="13">
    <location>
        <begin position="1"/>
        <end position="66"/>
    </location>
</feature>
<feature type="domain" description="PHD-type" evidence="15">
    <location>
        <begin position="192"/>
        <end position="333"/>
    </location>
</feature>
<dbReference type="Pfam" id="PF00145">
    <property type="entry name" value="DNA_methylase"/>
    <property type="match status" value="1"/>
</dbReference>
<dbReference type="PROSITE" id="PS51679">
    <property type="entry name" value="SAM_MT_C5"/>
    <property type="match status" value="1"/>
</dbReference>
<evidence type="ECO:0000256" key="5">
    <source>
        <dbReference type="ARBA" id="ARBA00022679"/>
    </source>
</evidence>
<dbReference type="Gene3D" id="2.30.30.140">
    <property type="match status" value="1"/>
</dbReference>
<evidence type="ECO:0000256" key="6">
    <source>
        <dbReference type="ARBA" id="ARBA00022691"/>
    </source>
</evidence>
<dbReference type="SUPFAM" id="SSF63748">
    <property type="entry name" value="Tudor/PWWP/MBT"/>
    <property type="match status" value="1"/>
</dbReference>
<comment type="subcellular location">
    <subcellularLocation>
        <location evidence="1">Nucleus</location>
    </subcellularLocation>
</comment>
<evidence type="ECO:0000256" key="4">
    <source>
        <dbReference type="ARBA" id="ARBA00022603"/>
    </source>
</evidence>
<dbReference type="InterPro" id="IPR000313">
    <property type="entry name" value="PWWP_dom"/>
</dbReference>
<accession>A0A8C4DBJ9</accession>
<dbReference type="Gene3D" id="1.10.720.50">
    <property type="entry name" value="PWWP, helical domain"/>
    <property type="match status" value="1"/>
</dbReference>
<keyword evidence="6 12" id="KW-0949">S-adenosyl-L-methionine</keyword>
<comment type="similarity">
    <text evidence="12">Belongs to the class I-like SAM-binding methyltransferase superfamily. C5-methyltransferase family.</text>
</comment>